<dbReference type="AlphaFoldDB" id="A0A833R5J4"/>
<comment type="subunit">
    <text evidence="9">Homodimer.</text>
</comment>
<dbReference type="InterPro" id="IPR008255">
    <property type="entry name" value="Pyr_nucl-diS_OxRdtase_2_AS"/>
</dbReference>
<dbReference type="Pfam" id="PF07992">
    <property type="entry name" value="Pyr_redox_2"/>
    <property type="match status" value="1"/>
</dbReference>
<dbReference type="FunFam" id="3.50.50.60:FF:000064">
    <property type="entry name" value="Thioredoxin reductase"/>
    <property type="match status" value="1"/>
</dbReference>
<keyword evidence="8 9" id="KW-0676">Redox-active center</keyword>
<name>A0A833R5J4_9POAL</name>
<keyword evidence="6 9" id="KW-0560">Oxidoreductase</keyword>
<feature type="domain" description="FAD/NAD(P)-binding" evidence="12">
    <location>
        <begin position="50"/>
        <end position="347"/>
    </location>
</feature>
<evidence type="ECO:0000256" key="8">
    <source>
        <dbReference type="ARBA" id="ARBA00023284"/>
    </source>
</evidence>
<keyword evidence="4 10" id="KW-0521">NADP</keyword>
<dbReference type="EMBL" id="SWLB01000005">
    <property type="protein sequence ID" value="KAF3338695.1"/>
    <property type="molecule type" value="Genomic_DNA"/>
</dbReference>
<dbReference type="SUPFAM" id="SSF51905">
    <property type="entry name" value="FAD/NAD(P)-binding domain"/>
    <property type="match status" value="1"/>
</dbReference>
<accession>A0A833R5J4</accession>
<dbReference type="OrthoDB" id="371245at2759"/>
<evidence type="ECO:0000256" key="10">
    <source>
        <dbReference type="RuleBase" id="RU003881"/>
    </source>
</evidence>
<dbReference type="Proteomes" id="UP000623129">
    <property type="component" value="Unassembled WGS sequence"/>
</dbReference>
<dbReference type="InterPro" id="IPR050097">
    <property type="entry name" value="Ferredoxin-NADP_redctase_2"/>
</dbReference>
<dbReference type="PRINTS" id="PR00469">
    <property type="entry name" value="PNDRDTASEII"/>
</dbReference>
<evidence type="ECO:0000256" key="6">
    <source>
        <dbReference type="ARBA" id="ARBA00023002"/>
    </source>
</evidence>
<gene>
    <name evidence="13" type="ORF">FCM35_KLT17532</name>
</gene>
<dbReference type="PANTHER" id="PTHR48105">
    <property type="entry name" value="THIOREDOXIN REDUCTASE 1-RELATED-RELATED"/>
    <property type="match status" value="1"/>
</dbReference>
<evidence type="ECO:0000256" key="4">
    <source>
        <dbReference type="ARBA" id="ARBA00022857"/>
    </source>
</evidence>
<evidence type="ECO:0000259" key="12">
    <source>
        <dbReference type="Pfam" id="PF07992"/>
    </source>
</evidence>
<reference evidence="13" key="1">
    <citation type="submission" date="2020-01" db="EMBL/GenBank/DDBJ databases">
        <title>Genome sequence of Kobresia littledalei, the first chromosome-level genome in the family Cyperaceae.</title>
        <authorList>
            <person name="Qu G."/>
        </authorList>
    </citation>
    <scope>NUCLEOTIDE SEQUENCE</scope>
    <source>
        <strain evidence="13">C.B.Clarke</strain>
        <tissue evidence="13">Leaf</tissue>
    </source>
</reference>
<dbReference type="EC" id="1.8.1.9" evidence="9"/>
<dbReference type="PRINTS" id="PR00368">
    <property type="entry name" value="FADPNR"/>
</dbReference>
<evidence type="ECO:0000256" key="11">
    <source>
        <dbReference type="SAM" id="SignalP"/>
    </source>
</evidence>
<feature type="chain" id="PRO_5032694093" description="Thioredoxin reductase" evidence="11">
    <location>
        <begin position="36"/>
        <end position="366"/>
    </location>
</feature>
<organism evidence="13 14">
    <name type="scientific">Carex littledalei</name>
    <dbReference type="NCBI Taxonomy" id="544730"/>
    <lineage>
        <taxon>Eukaryota</taxon>
        <taxon>Viridiplantae</taxon>
        <taxon>Streptophyta</taxon>
        <taxon>Embryophyta</taxon>
        <taxon>Tracheophyta</taxon>
        <taxon>Spermatophyta</taxon>
        <taxon>Magnoliopsida</taxon>
        <taxon>Liliopsida</taxon>
        <taxon>Poales</taxon>
        <taxon>Cyperaceae</taxon>
        <taxon>Cyperoideae</taxon>
        <taxon>Cariceae</taxon>
        <taxon>Carex</taxon>
        <taxon>Carex subgen. Euthyceras</taxon>
    </lineage>
</organism>
<dbReference type="InterPro" id="IPR036188">
    <property type="entry name" value="FAD/NAD-bd_sf"/>
</dbReference>
<evidence type="ECO:0000256" key="1">
    <source>
        <dbReference type="ARBA" id="ARBA00009333"/>
    </source>
</evidence>
<keyword evidence="7" id="KW-1015">Disulfide bond</keyword>
<dbReference type="GO" id="GO:0019430">
    <property type="term" value="P:removal of superoxide radicals"/>
    <property type="evidence" value="ECO:0007669"/>
    <property type="project" value="UniProtKB-UniRule"/>
</dbReference>
<dbReference type="InterPro" id="IPR023753">
    <property type="entry name" value="FAD/NAD-binding_dom"/>
</dbReference>
<keyword evidence="14" id="KW-1185">Reference proteome</keyword>
<dbReference type="InterPro" id="IPR005982">
    <property type="entry name" value="Thioredox_Rdtase"/>
</dbReference>
<evidence type="ECO:0000256" key="3">
    <source>
        <dbReference type="ARBA" id="ARBA00022827"/>
    </source>
</evidence>
<comment type="similarity">
    <text evidence="1 9">Belongs to the class-II pyridine nucleotide-disulfide oxidoreductase family.</text>
</comment>
<evidence type="ECO:0000256" key="5">
    <source>
        <dbReference type="ARBA" id="ARBA00022982"/>
    </source>
</evidence>
<evidence type="ECO:0000313" key="14">
    <source>
        <dbReference type="Proteomes" id="UP000623129"/>
    </source>
</evidence>
<evidence type="ECO:0000256" key="2">
    <source>
        <dbReference type="ARBA" id="ARBA00022630"/>
    </source>
</evidence>
<comment type="caution">
    <text evidence="13">The sequence shown here is derived from an EMBL/GenBank/DDBJ whole genome shotgun (WGS) entry which is preliminary data.</text>
</comment>
<dbReference type="GO" id="GO:0005737">
    <property type="term" value="C:cytoplasm"/>
    <property type="evidence" value="ECO:0007669"/>
    <property type="project" value="InterPro"/>
</dbReference>
<keyword evidence="3 9" id="KW-0274">FAD</keyword>
<evidence type="ECO:0000256" key="7">
    <source>
        <dbReference type="ARBA" id="ARBA00023157"/>
    </source>
</evidence>
<keyword evidence="11" id="KW-0732">Signal</keyword>
<dbReference type="PROSITE" id="PS00573">
    <property type="entry name" value="PYRIDINE_REDOX_2"/>
    <property type="match status" value="1"/>
</dbReference>
<comment type="cofactor">
    <cofactor evidence="10">
        <name>FAD</name>
        <dbReference type="ChEBI" id="CHEBI:57692"/>
    </cofactor>
    <text evidence="10">Binds 1 FAD per subunit.</text>
</comment>
<proteinExistence type="inferred from homology"/>
<sequence length="366" mass="38498">MRVCSKLAALLKKSRLLTFATAAAAVSASTSSASAATMQDSAASTPLHTKVCVIGSGPAGHTAAIYAARAELKPVLFEGFLANDIAAGGQLTTTTDVENFPGFPEGILGIDLTDRFRAQSARFSTQILTETVNSVDFSSKPFRILSDSTAVLADSVIVATGAVARRLKFPGSETLWNRGISACAVCDGAAPIFRNKPIAVIGGGDSAMEEANFLTKYGSKVYIVHRRDAFRASKIMQKRALENPKIEVLWNSEVVEAYGEGERGPLAGVKVKNVVTGEVSDVKVSGLFFAIGHEPATKFLAGQLELDAEGYVVTKPGSTHTSVKGVFAAGDVQDKKYRQAITAAGSGCMAALDAEHYLQEVGAEEE</sequence>
<evidence type="ECO:0000313" key="13">
    <source>
        <dbReference type="EMBL" id="KAF3338695.1"/>
    </source>
</evidence>
<keyword evidence="5" id="KW-0813">Transport</keyword>
<evidence type="ECO:0000256" key="9">
    <source>
        <dbReference type="RuleBase" id="RU003880"/>
    </source>
</evidence>
<comment type="catalytic activity">
    <reaction evidence="9">
        <text>[thioredoxin]-dithiol + NADP(+) = [thioredoxin]-disulfide + NADPH + H(+)</text>
        <dbReference type="Rhea" id="RHEA:20345"/>
        <dbReference type="Rhea" id="RHEA-COMP:10698"/>
        <dbReference type="Rhea" id="RHEA-COMP:10700"/>
        <dbReference type="ChEBI" id="CHEBI:15378"/>
        <dbReference type="ChEBI" id="CHEBI:29950"/>
        <dbReference type="ChEBI" id="CHEBI:50058"/>
        <dbReference type="ChEBI" id="CHEBI:57783"/>
        <dbReference type="ChEBI" id="CHEBI:58349"/>
        <dbReference type="EC" id="1.8.1.9"/>
    </reaction>
</comment>
<protein>
    <recommendedName>
        <fullName evidence="9">Thioredoxin reductase</fullName>
        <ecNumber evidence="9">1.8.1.9</ecNumber>
    </recommendedName>
</protein>
<dbReference type="Gene3D" id="3.50.50.60">
    <property type="entry name" value="FAD/NAD(P)-binding domain"/>
    <property type="match status" value="2"/>
</dbReference>
<keyword evidence="5" id="KW-0249">Electron transport</keyword>
<keyword evidence="2 9" id="KW-0285">Flavoprotein</keyword>
<dbReference type="GO" id="GO:0004791">
    <property type="term" value="F:thioredoxin-disulfide reductase (NADPH) activity"/>
    <property type="evidence" value="ECO:0007669"/>
    <property type="project" value="UniProtKB-UniRule"/>
</dbReference>
<feature type="signal peptide" evidence="11">
    <location>
        <begin position="1"/>
        <end position="35"/>
    </location>
</feature>
<dbReference type="NCBIfam" id="TIGR01292">
    <property type="entry name" value="TRX_reduct"/>
    <property type="match status" value="1"/>
</dbReference>